<keyword evidence="13" id="KW-1185">Reference proteome</keyword>
<dbReference type="InterPro" id="IPR003018">
    <property type="entry name" value="GAF"/>
</dbReference>
<keyword evidence="8" id="KW-0157">Chromophore</keyword>
<dbReference type="EC" id="2.7.13.3" evidence="3"/>
<dbReference type="InterPro" id="IPR035965">
    <property type="entry name" value="PAS-like_dom_sf"/>
</dbReference>
<organism evidence="12 13">
    <name type="scientific">Sphingobacterium griseoflavum</name>
    <dbReference type="NCBI Taxonomy" id="1474952"/>
    <lineage>
        <taxon>Bacteria</taxon>
        <taxon>Pseudomonadati</taxon>
        <taxon>Bacteroidota</taxon>
        <taxon>Sphingobacteriia</taxon>
        <taxon>Sphingobacteriales</taxon>
        <taxon>Sphingobacteriaceae</taxon>
        <taxon>Sphingobacterium</taxon>
    </lineage>
</organism>
<comment type="catalytic activity">
    <reaction evidence="1">
        <text>ATP + protein L-histidine = ADP + protein N-phospho-L-histidine.</text>
        <dbReference type="EC" id="2.7.13.3"/>
    </reaction>
</comment>
<keyword evidence="6" id="KW-0808">Transferase</keyword>
<dbReference type="PRINTS" id="PR01033">
    <property type="entry name" value="PHYTOCHROME"/>
</dbReference>
<dbReference type="PROSITE" id="PS50109">
    <property type="entry name" value="HIS_KIN"/>
    <property type="match status" value="1"/>
</dbReference>
<keyword evidence="9" id="KW-0675">Receptor</keyword>
<dbReference type="SUPFAM" id="SSF55781">
    <property type="entry name" value="GAF domain-like"/>
    <property type="match status" value="2"/>
</dbReference>
<feature type="domain" description="Phytochrome chromophore attachment site" evidence="10">
    <location>
        <begin position="158"/>
        <end position="316"/>
    </location>
</feature>
<dbReference type="InterPro" id="IPR029016">
    <property type="entry name" value="GAF-like_dom_sf"/>
</dbReference>
<evidence type="ECO:0000256" key="8">
    <source>
        <dbReference type="ARBA" id="ARBA00022991"/>
    </source>
</evidence>
<dbReference type="Pfam" id="PF00360">
    <property type="entry name" value="PHY"/>
    <property type="match status" value="1"/>
</dbReference>
<feature type="domain" description="Histidine kinase" evidence="11">
    <location>
        <begin position="538"/>
        <end position="749"/>
    </location>
</feature>
<dbReference type="PROSITE" id="PS50046">
    <property type="entry name" value="PHYTOCHROME_2"/>
    <property type="match status" value="1"/>
</dbReference>
<evidence type="ECO:0000256" key="1">
    <source>
        <dbReference type="ARBA" id="ARBA00000085"/>
    </source>
</evidence>
<dbReference type="InterPro" id="IPR003661">
    <property type="entry name" value="HisK_dim/P_dom"/>
</dbReference>
<dbReference type="InterPro" id="IPR036097">
    <property type="entry name" value="HisK_dim/P_sf"/>
</dbReference>
<name>A0ABQ3I1B8_9SPHI</name>
<dbReference type="Gene3D" id="3.30.450.270">
    <property type="match status" value="1"/>
</dbReference>
<evidence type="ECO:0000313" key="12">
    <source>
        <dbReference type="EMBL" id="GHE44602.1"/>
    </source>
</evidence>
<dbReference type="Pfam" id="PF00512">
    <property type="entry name" value="HisKA"/>
    <property type="match status" value="1"/>
</dbReference>
<dbReference type="SMART" id="SM00388">
    <property type="entry name" value="HisKA"/>
    <property type="match status" value="1"/>
</dbReference>
<evidence type="ECO:0000256" key="4">
    <source>
        <dbReference type="ARBA" id="ARBA00022543"/>
    </source>
</evidence>
<dbReference type="InterPro" id="IPR016132">
    <property type="entry name" value="Phyto_chromo_attachment"/>
</dbReference>
<dbReference type="Pfam" id="PF02518">
    <property type="entry name" value="HATPase_c"/>
    <property type="match status" value="1"/>
</dbReference>
<dbReference type="CDD" id="cd00082">
    <property type="entry name" value="HisKA"/>
    <property type="match status" value="1"/>
</dbReference>
<comment type="similarity">
    <text evidence="2">In the N-terminal section; belongs to the phytochrome family.</text>
</comment>
<dbReference type="RefSeq" id="WP_189627499.1">
    <property type="nucleotide sequence ID" value="NZ_BNAF01000012.1"/>
</dbReference>
<evidence type="ECO:0000256" key="3">
    <source>
        <dbReference type="ARBA" id="ARBA00012438"/>
    </source>
</evidence>
<dbReference type="InterPro" id="IPR005467">
    <property type="entry name" value="His_kinase_dom"/>
</dbReference>
<dbReference type="Gene3D" id="3.30.565.10">
    <property type="entry name" value="Histidine kinase-like ATPase, C-terminal domain"/>
    <property type="match status" value="1"/>
</dbReference>
<dbReference type="GO" id="GO:0016301">
    <property type="term" value="F:kinase activity"/>
    <property type="evidence" value="ECO:0007669"/>
    <property type="project" value="UniProtKB-KW"/>
</dbReference>
<dbReference type="Proteomes" id="UP000620550">
    <property type="component" value="Unassembled WGS sequence"/>
</dbReference>
<dbReference type="InterPro" id="IPR036890">
    <property type="entry name" value="HATPase_C_sf"/>
</dbReference>
<dbReference type="Pfam" id="PF01590">
    <property type="entry name" value="GAF"/>
    <property type="match status" value="1"/>
</dbReference>
<dbReference type="SUPFAM" id="SSF55785">
    <property type="entry name" value="PYP-like sensor domain (PAS domain)"/>
    <property type="match status" value="1"/>
</dbReference>
<dbReference type="PANTHER" id="PTHR42878">
    <property type="entry name" value="TWO-COMPONENT HISTIDINE KINASE"/>
    <property type="match status" value="1"/>
</dbReference>
<dbReference type="InterPro" id="IPR043150">
    <property type="entry name" value="Phytochrome_PHY_sf"/>
</dbReference>
<keyword evidence="7 12" id="KW-0418">Kinase</keyword>
<dbReference type="Pfam" id="PF08446">
    <property type="entry name" value="PAS_2"/>
    <property type="match status" value="1"/>
</dbReference>
<proteinExistence type="inferred from homology"/>
<dbReference type="Gene3D" id="3.30.450.40">
    <property type="match status" value="1"/>
</dbReference>
<keyword evidence="4" id="KW-0600">Photoreceptor protein</keyword>
<evidence type="ECO:0000256" key="9">
    <source>
        <dbReference type="ARBA" id="ARBA00023170"/>
    </source>
</evidence>
<evidence type="ECO:0000313" key="13">
    <source>
        <dbReference type="Proteomes" id="UP000620550"/>
    </source>
</evidence>
<sequence length="751" mass="84140">MEKVIGMALTNNFDKEVNPEEWCSKEPIHIPGGIQAHGLLIAIDNQGIVCYVSDNLIEASKVPADAIIGHSVRLLNEFFGKQKDSNFILDLIDLANQNEIFRPVNPYAIRIEHTPYNLIISKSDTHYLLDIEPEYSSLFEDPQNTVGAGLSQMLADRELGTILRNAVIQVRKIIGYDRVMIYKFHPDGHGEVIAEDYELALESWLGLHYPAADIPSQARALYKANPTRLIADVDQPPASLLANIDKPLDLTNSSLRAVSPMHIRYLKNMGVSSSFSVSIVVDDILWGLIACHNYSPRFINYKQRETAKLVGQVLSSCIGMRDQELAQKERIKLQGIIIDVTRSLIDNERIVSLVEQCGSQILKAFRASGFVLFFEGAVYSVGDVPSDDQIEQIAHQFVVMEDQHCLRSYSTELDLEAIKLDSSRFAGLLSCRLTHGIKDCLILFRPERASTVTWAGDPTKLVSMDASGKPFISPRNSFEQWVEECRGQSDDWTEVEVEVFVKIKDELNFAIARKIDELRLLNDKLRDAYAELDSFTYTISHDLKTPLTAIKAYAELIQRKSSEPIILDMADKIKGSASRLNQMVQTVLEYSKVGQRFVNKQRVNMKSLINEIKDHLLISRANDQLQLEVLKTPDLEGDPILLFQVFLNVIENAVKYSHKQALPKVVIDGSSMYQETVYRISDNGVGISDEQQNAIFDLFSRVGDTTEFEGTGVGLATVRKIMNRHGAQISVESNIGAGSTFILRFPNSVGA</sequence>
<comment type="caution">
    <text evidence="12">The sequence shown here is derived from an EMBL/GenBank/DDBJ whole genome shotgun (WGS) entry which is preliminary data.</text>
</comment>
<dbReference type="PANTHER" id="PTHR42878:SF15">
    <property type="entry name" value="BACTERIOPHYTOCHROME"/>
    <property type="match status" value="1"/>
</dbReference>
<reference evidence="13" key="1">
    <citation type="journal article" date="2019" name="Int. J. Syst. Evol. Microbiol.">
        <title>The Global Catalogue of Microorganisms (GCM) 10K type strain sequencing project: providing services to taxonomists for standard genome sequencing and annotation.</title>
        <authorList>
            <consortium name="The Broad Institute Genomics Platform"/>
            <consortium name="The Broad Institute Genome Sequencing Center for Infectious Disease"/>
            <person name="Wu L."/>
            <person name="Ma J."/>
        </authorList>
    </citation>
    <scope>NUCLEOTIDE SEQUENCE [LARGE SCALE GENOMIC DNA]</scope>
    <source>
        <strain evidence="13">CGMCC 1.12966</strain>
    </source>
</reference>
<dbReference type="Gene3D" id="3.30.450.20">
    <property type="entry name" value="PAS domain"/>
    <property type="match status" value="1"/>
</dbReference>
<dbReference type="SUPFAM" id="SSF47384">
    <property type="entry name" value="Homodimeric domain of signal transducing histidine kinase"/>
    <property type="match status" value="1"/>
</dbReference>
<accession>A0ABQ3I1B8</accession>
<evidence type="ECO:0000256" key="6">
    <source>
        <dbReference type="ARBA" id="ARBA00022679"/>
    </source>
</evidence>
<keyword evidence="5" id="KW-0716">Sensory transduction</keyword>
<dbReference type="SMART" id="SM00065">
    <property type="entry name" value="GAF"/>
    <property type="match status" value="1"/>
</dbReference>
<evidence type="ECO:0000259" key="11">
    <source>
        <dbReference type="PROSITE" id="PS50109"/>
    </source>
</evidence>
<dbReference type="SMART" id="SM00387">
    <property type="entry name" value="HATPase_c"/>
    <property type="match status" value="1"/>
</dbReference>
<dbReference type="InterPro" id="IPR013515">
    <property type="entry name" value="Phytochrome_cen-reg"/>
</dbReference>
<dbReference type="InterPro" id="IPR003594">
    <property type="entry name" value="HATPase_dom"/>
</dbReference>
<dbReference type="InterPro" id="IPR001294">
    <property type="entry name" value="Phytochrome"/>
</dbReference>
<dbReference type="EMBL" id="BNAF01000012">
    <property type="protein sequence ID" value="GHE44602.1"/>
    <property type="molecule type" value="Genomic_DNA"/>
</dbReference>
<protein>
    <recommendedName>
        <fullName evidence="3">histidine kinase</fullName>
        <ecNumber evidence="3">2.7.13.3</ecNumber>
    </recommendedName>
</protein>
<gene>
    <name evidence="12" type="ORF">GCM10017764_29780</name>
</gene>
<dbReference type="InterPro" id="IPR050351">
    <property type="entry name" value="BphY/WalK/GraS-like"/>
</dbReference>
<evidence type="ECO:0000256" key="5">
    <source>
        <dbReference type="ARBA" id="ARBA00022606"/>
    </source>
</evidence>
<dbReference type="Gene3D" id="1.10.287.130">
    <property type="match status" value="1"/>
</dbReference>
<evidence type="ECO:0000256" key="2">
    <source>
        <dbReference type="ARBA" id="ARBA00006402"/>
    </source>
</evidence>
<dbReference type="InterPro" id="IPR013654">
    <property type="entry name" value="PAS_2"/>
</dbReference>
<evidence type="ECO:0000259" key="10">
    <source>
        <dbReference type="PROSITE" id="PS50046"/>
    </source>
</evidence>
<evidence type="ECO:0000256" key="7">
    <source>
        <dbReference type="ARBA" id="ARBA00022777"/>
    </source>
</evidence>
<dbReference type="SUPFAM" id="SSF55874">
    <property type="entry name" value="ATPase domain of HSP90 chaperone/DNA topoisomerase II/histidine kinase"/>
    <property type="match status" value="1"/>
</dbReference>